<reference evidence="1" key="2">
    <citation type="submission" date="2023-05" db="EMBL/GenBank/DDBJ databases">
        <authorList>
            <consortium name="Lawrence Berkeley National Laboratory"/>
            <person name="Steindorff A."/>
            <person name="Hensen N."/>
            <person name="Bonometti L."/>
            <person name="Westerberg I."/>
            <person name="Brannstrom I.O."/>
            <person name="Guillou S."/>
            <person name="Cros-Aarteil S."/>
            <person name="Calhoun S."/>
            <person name="Haridas S."/>
            <person name="Kuo A."/>
            <person name="Mondo S."/>
            <person name="Pangilinan J."/>
            <person name="Riley R."/>
            <person name="Labutti K."/>
            <person name="Andreopoulos B."/>
            <person name="Lipzen A."/>
            <person name="Chen C."/>
            <person name="Yanf M."/>
            <person name="Daum C."/>
            <person name="Ng V."/>
            <person name="Clum A."/>
            <person name="Ohm R."/>
            <person name="Martin F."/>
            <person name="Silar P."/>
            <person name="Natvig D."/>
            <person name="Lalanne C."/>
            <person name="Gautier V."/>
            <person name="Ament-Velasquez S.L."/>
            <person name="Kruys A."/>
            <person name="Hutchinson M.I."/>
            <person name="Powell A.J."/>
            <person name="Barry K."/>
            <person name="Miller A.N."/>
            <person name="Grigoriev I.V."/>
            <person name="Debuchy R."/>
            <person name="Gladieux P."/>
            <person name="Thoren M.H."/>
            <person name="Johannesson H."/>
        </authorList>
    </citation>
    <scope>NUCLEOTIDE SEQUENCE</scope>
    <source>
        <strain evidence="1">PSN243</strain>
    </source>
</reference>
<accession>A0AAV9GY72</accession>
<evidence type="ECO:0000313" key="1">
    <source>
        <dbReference type="EMBL" id="KAK4453318.1"/>
    </source>
</evidence>
<keyword evidence="2" id="KW-1185">Reference proteome</keyword>
<name>A0AAV9GY72_9PEZI</name>
<dbReference type="EMBL" id="MU865920">
    <property type="protein sequence ID" value="KAK4453318.1"/>
    <property type="molecule type" value="Genomic_DNA"/>
</dbReference>
<reference evidence="1" key="1">
    <citation type="journal article" date="2023" name="Mol. Phylogenet. Evol.">
        <title>Genome-scale phylogeny and comparative genomics of the fungal order Sordariales.</title>
        <authorList>
            <person name="Hensen N."/>
            <person name="Bonometti L."/>
            <person name="Westerberg I."/>
            <person name="Brannstrom I.O."/>
            <person name="Guillou S."/>
            <person name="Cros-Aarteil S."/>
            <person name="Calhoun S."/>
            <person name="Haridas S."/>
            <person name="Kuo A."/>
            <person name="Mondo S."/>
            <person name="Pangilinan J."/>
            <person name="Riley R."/>
            <person name="LaButti K."/>
            <person name="Andreopoulos B."/>
            <person name="Lipzen A."/>
            <person name="Chen C."/>
            <person name="Yan M."/>
            <person name="Daum C."/>
            <person name="Ng V."/>
            <person name="Clum A."/>
            <person name="Steindorff A."/>
            <person name="Ohm R.A."/>
            <person name="Martin F."/>
            <person name="Silar P."/>
            <person name="Natvig D.O."/>
            <person name="Lalanne C."/>
            <person name="Gautier V."/>
            <person name="Ament-Velasquez S.L."/>
            <person name="Kruys A."/>
            <person name="Hutchinson M.I."/>
            <person name="Powell A.J."/>
            <person name="Barry K."/>
            <person name="Miller A.N."/>
            <person name="Grigoriev I.V."/>
            <person name="Debuchy R."/>
            <person name="Gladieux P."/>
            <person name="Hiltunen Thoren M."/>
            <person name="Johannesson H."/>
        </authorList>
    </citation>
    <scope>NUCLEOTIDE SEQUENCE</scope>
    <source>
        <strain evidence="1">PSN243</strain>
    </source>
</reference>
<gene>
    <name evidence="1" type="ORF">QBC34DRAFT_395268</name>
</gene>
<proteinExistence type="predicted"/>
<comment type="caution">
    <text evidence="1">The sequence shown here is derived from an EMBL/GenBank/DDBJ whole genome shotgun (WGS) entry which is preliminary data.</text>
</comment>
<protein>
    <submittedName>
        <fullName evidence="1">Uncharacterized protein</fullName>
    </submittedName>
</protein>
<organism evidence="1 2">
    <name type="scientific">Podospora aff. communis PSN243</name>
    <dbReference type="NCBI Taxonomy" id="3040156"/>
    <lineage>
        <taxon>Eukaryota</taxon>
        <taxon>Fungi</taxon>
        <taxon>Dikarya</taxon>
        <taxon>Ascomycota</taxon>
        <taxon>Pezizomycotina</taxon>
        <taxon>Sordariomycetes</taxon>
        <taxon>Sordariomycetidae</taxon>
        <taxon>Sordariales</taxon>
        <taxon>Podosporaceae</taxon>
        <taxon>Podospora</taxon>
    </lineage>
</organism>
<dbReference type="AlphaFoldDB" id="A0AAV9GY72"/>
<sequence>MESIPRGLPAELVTQILIHRYTKPASCALHDLVPEWNVCQRKNRGLEVMLRQTRVDTYVVPALGQQGVVSTTFDHGDDDHIHFPVMEDIRELDRLGPFFHRELTKAWLSDSLIQVKHQKPVLGPVWETPNYNRLLRDEKTLSLLPYEDDVHFHRMAERAGTNYSLREDADDLGEYGKDLIPLAEPLGPGETSDPYYSQVRHLMLCTPLDVWRLKFPDIVTMPISGSMTPQVQRTLNGIEISLEMERSDCFCLDWERLGKMESLFLDLRGYSWGVTVHEELLRIDDVRFLARTLGLYHRANLKLLVIAGLRSYGLYPGAQELDIETAEKGENNLSLDPQQYPEDPSAKDGMNWIQMFRGALRPGGKLILVDKRSDSLDMPMWTGGGYQS</sequence>
<evidence type="ECO:0000313" key="2">
    <source>
        <dbReference type="Proteomes" id="UP001321760"/>
    </source>
</evidence>
<dbReference type="Proteomes" id="UP001321760">
    <property type="component" value="Unassembled WGS sequence"/>
</dbReference>